<keyword evidence="4 6" id="KW-0805">Transcription regulation</keyword>
<organism evidence="8 9">
    <name type="scientific">candidate division TA06 bacterium</name>
    <dbReference type="NCBI Taxonomy" id="2250710"/>
    <lineage>
        <taxon>Bacteria</taxon>
        <taxon>Bacteria division TA06</taxon>
    </lineage>
</organism>
<evidence type="ECO:0000256" key="5">
    <source>
        <dbReference type="ARBA" id="ARBA00023163"/>
    </source>
</evidence>
<dbReference type="InterPro" id="IPR011605">
    <property type="entry name" value="NusB_fam"/>
</dbReference>
<evidence type="ECO:0000256" key="3">
    <source>
        <dbReference type="ARBA" id="ARBA00022884"/>
    </source>
</evidence>
<dbReference type="NCBIfam" id="TIGR01951">
    <property type="entry name" value="nusB"/>
    <property type="match status" value="1"/>
</dbReference>
<dbReference type="GO" id="GO:0031564">
    <property type="term" value="P:transcription antitermination"/>
    <property type="evidence" value="ECO:0007669"/>
    <property type="project" value="UniProtKB-KW"/>
</dbReference>
<proteinExistence type="inferred from homology"/>
<dbReference type="Proteomes" id="UP000315534">
    <property type="component" value="Unassembled WGS sequence"/>
</dbReference>
<dbReference type="PANTHER" id="PTHR11078">
    <property type="entry name" value="N UTILIZATION SUBSTANCE PROTEIN B-RELATED"/>
    <property type="match status" value="1"/>
</dbReference>
<keyword evidence="5 6" id="KW-0804">Transcription</keyword>
<evidence type="ECO:0000256" key="2">
    <source>
        <dbReference type="ARBA" id="ARBA00022814"/>
    </source>
</evidence>
<sequence>MGKRRRAREFALEVLYRIEIAEDELEFVLSNHFASKSVDDETRAFAESLVKQVMNHLGDIDKLISDTAKNWDLVRIAIIDKNILRFAIAELLYFPDIPMKVTIDEAIEVAKKYSTPDSGRFVNGILDKIAKSHPDAATKAGN</sequence>
<evidence type="ECO:0000256" key="6">
    <source>
        <dbReference type="HAMAP-Rule" id="MF_00073"/>
    </source>
</evidence>
<dbReference type="CDD" id="cd00619">
    <property type="entry name" value="Terminator_NusB"/>
    <property type="match status" value="1"/>
</dbReference>
<evidence type="ECO:0000259" key="7">
    <source>
        <dbReference type="Pfam" id="PF01029"/>
    </source>
</evidence>
<dbReference type="GO" id="GO:0005829">
    <property type="term" value="C:cytosol"/>
    <property type="evidence" value="ECO:0007669"/>
    <property type="project" value="TreeGrafter"/>
</dbReference>
<dbReference type="EMBL" id="SOIP01000360">
    <property type="protein sequence ID" value="TET80215.1"/>
    <property type="molecule type" value="Genomic_DNA"/>
</dbReference>
<dbReference type="GO" id="GO:0006353">
    <property type="term" value="P:DNA-templated transcription termination"/>
    <property type="evidence" value="ECO:0007669"/>
    <property type="project" value="UniProtKB-UniRule"/>
</dbReference>
<dbReference type="InterPro" id="IPR006027">
    <property type="entry name" value="NusB_RsmB_TIM44"/>
</dbReference>
<reference evidence="8 9" key="1">
    <citation type="submission" date="2019-03" db="EMBL/GenBank/DDBJ databases">
        <title>Metabolic potential of uncultured bacteria and archaea associated with petroleum seepage in deep-sea sediments.</title>
        <authorList>
            <person name="Dong X."/>
            <person name="Hubert C."/>
        </authorList>
    </citation>
    <scope>NUCLEOTIDE SEQUENCE [LARGE SCALE GENOMIC DNA]</scope>
    <source>
        <strain evidence="8">E29_bin36</strain>
    </source>
</reference>
<feature type="domain" description="NusB/RsmB/TIM44" evidence="7">
    <location>
        <begin position="5"/>
        <end position="131"/>
    </location>
</feature>
<comment type="caution">
    <text evidence="8">The sequence shown here is derived from an EMBL/GenBank/DDBJ whole genome shotgun (WGS) entry which is preliminary data.</text>
</comment>
<dbReference type="InterPro" id="IPR035926">
    <property type="entry name" value="NusB-like_sf"/>
</dbReference>
<dbReference type="AlphaFoldDB" id="A0A523XLW5"/>
<evidence type="ECO:0000313" key="9">
    <source>
        <dbReference type="Proteomes" id="UP000315534"/>
    </source>
</evidence>
<evidence type="ECO:0000313" key="8">
    <source>
        <dbReference type="EMBL" id="TET80215.1"/>
    </source>
</evidence>
<comment type="function">
    <text evidence="6">Involved in transcription antitermination. Required for transcription of ribosomal RNA (rRNA) genes. Binds specifically to the boxA antiterminator sequence of the ribosomal RNA (rrn) operons.</text>
</comment>
<keyword evidence="3 6" id="KW-0694">RNA-binding</keyword>
<dbReference type="Pfam" id="PF01029">
    <property type="entry name" value="NusB"/>
    <property type="match status" value="1"/>
</dbReference>
<dbReference type="PANTHER" id="PTHR11078:SF3">
    <property type="entry name" value="ANTITERMINATION NUSB DOMAIN-CONTAINING PROTEIN"/>
    <property type="match status" value="1"/>
</dbReference>
<protein>
    <recommendedName>
        <fullName evidence="6">Transcription antitermination protein NusB</fullName>
    </recommendedName>
    <alternativeName>
        <fullName evidence="6">Antitermination factor NusB</fullName>
    </alternativeName>
</protein>
<dbReference type="GO" id="GO:0003723">
    <property type="term" value="F:RNA binding"/>
    <property type="evidence" value="ECO:0007669"/>
    <property type="project" value="UniProtKB-UniRule"/>
</dbReference>
<dbReference type="Gene3D" id="1.10.940.10">
    <property type="entry name" value="NusB-like"/>
    <property type="match status" value="1"/>
</dbReference>
<evidence type="ECO:0000256" key="4">
    <source>
        <dbReference type="ARBA" id="ARBA00023015"/>
    </source>
</evidence>
<evidence type="ECO:0000256" key="1">
    <source>
        <dbReference type="ARBA" id="ARBA00005952"/>
    </source>
</evidence>
<dbReference type="SUPFAM" id="SSF48013">
    <property type="entry name" value="NusB-like"/>
    <property type="match status" value="1"/>
</dbReference>
<accession>A0A523XLW5</accession>
<keyword evidence="2 6" id="KW-0889">Transcription antitermination</keyword>
<name>A0A523XLW5_UNCT6</name>
<dbReference type="HAMAP" id="MF_00073">
    <property type="entry name" value="NusB"/>
    <property type="match status" value="1"/>
</dbReference>
<comment type="similarity">
    <text evidence="1 6">Belongs to the NusB family.</text>
</comment>
<gene>
    <name evidence="6 8" type="primary">nusB</name>
    <name evidence="8" type="ORF">E3J38_06060</name>
</gene>